<organism evidence="2 3">
    <name type="scientific">Suillus fuscotomentosus</name>
    <dbReference type="NCBI Taxonomy" id="1912939"/>
    <lineage>
        <taxon>Eukaryota</taxon>
        <taxon>Fungi</taxon>
        <taxon>Dikarya</taxon>
        <taxon>Basidiomycota</taxon>
        <taxon>Agaricomycotina</taxon>
        <taxon>Agaricomycetes</taxon>
        <taxon>Agaricomycetidae</taxon>
        <taxon>Boletales</taxon>
        <taxon>Suillineae</taxon>
        <taxon>Suillaceae</taxon>
        <taxon>Suillus</taxon>
    </lineage>
</organism>
<proteinExistence type="predicted"/>
<comment type="caution">
    <text evidence="2">The sequence shown here is derived from an EMBL/GenBank/DDBJ whole genome shotgun (WGS) entry which is preliminary data.</text>
</comment>
<sequence>MTPPQTPSPTDSNVSHLSLRDTFYKQNIINVEDDVIVETTLLSLVHVKEIENQLAKEPAHIAAPILSQIHIIRSTAKLELKLNNIEDDALRLSCQHIQRHIRSLVIQLLPGSFIGRPPSTVASIATIDVPPPSPVREDSQPLPIPPPTRIYARKTRKGTVVHGVTKTKSFKGKKREVIDITLDPSMSTITTKQPDLSADNFICRQCKALGHRHKNCPQYHCRVCQAQAPGHFSIYCLYTPKKEQFLLVYTDEGFYDALAE</sequence>
<evidence type="ECO:0008006" key="4">
    <source>
        <dbReference type="Google" id="ProtNLM"/>
    </source>
</evidence>
<keyword evidence="3" id="KW-1185">Reference proteome</keyword>
<dbReference type="GO" id="GO:0008270">
    <property type="term" value="F:zinc ion binding"/>
    <property type="evidence" value="ECO:0007669"/>
    <property type="project" value="InterPro"/>
</dbReference>
<name>A0AAD4HJJ5_9AGAM</name>
<gene>
    <name evidence="2" type="ORF">F5891DRAFT_1190363</name>
</gene>
<dbReference type="InterPro" id="IPR036875">
    <property type="entry name" value="Znf_CCHC_sf"/>
</dbReference>
<evidence type="ECO:0000313" key="3">
    <source>
        <dbReference type="Proteomes" id="UP001195769"/>
    </source>
</evidence>
<protein>
    <recommendedName>
        <fullName evidence="4">CCHC-type domain-containing protein</fullName>
    </recommendedName>
</protein>
<dbReference type="GO" id="GO:0006397">
    <property type="term" value="P:mRNA processing"/>
    <property type="evidence" value="ECO:0007669"/>
    <property type="project" value="UniProtKB-KW"/>
</dbReference>
<dbReference type="EMBL" id="JABBWK010000036">
    <property type="protein sequence ID" value="KAG1898872.1"/>
    <property type="molecule type" value="Genomic_DNA"/>
</dbReference>
<keyword evidence="1" id="KW-0507">mRNA processing</keyword>
<evidence type="ECO:0000256" key="1">
    <source>
        <dbReference type="ARBA" id="ARBA00022664"/>
    </source>
</evidence>
<evidence type="ECO:0000313" key="2">
    <source>
        <dbReference type="EMBL" id="KAG1898872.1"/>
    </source>
</evidence>
<accession>A0AAD4HJJ5</accession>
<dbReference type="Proteomes" id="UP001195769">
    <property type="component" value="Unassembled WGS sequence"/>
</dbReference>
<dbReference type="GO" id="GO:0003676">
    <property type="term" value="F:nucleic acid binding"/>
    <property type="evidence" value="ECO:0007669"/>
    <property type="project" value="InterPro"/>
</dbReference>
<reference evidence="2" key="1">
    <citation type="journal article" date="2020" name="New Phytol.">
        <title>Comparative genomics reveals dynamic genome evolution in host specialist ectomycorrhizal fungi.</title>
        <authorList>
            <person name="Lofgren L.A."/>
            <person name="Nguyen N.H."/>
            <person name="Vilgalys R."/>
            <person name="Ruytinx J."/>
            <person name="Liao H.L."/>
            <person name="Branco S."/>
            <person name="Kuo A."/>
            <person name="LaButti K."/>
            <person name="Lipzen A."/>
            <person name="Andreopoulos W."/>
            <person name="Pangilinan J."/>
            <person name="Riley R."/>
            <person name="Hundley H."/>
            <person name="Na H."/>
            <person name="Barry K."/>
            <person name="Grigoriev I.V."/>
            <person name="Stajich J.E."/>
            <person name="Kennedy P.G."/>
        </authorList>
    </citation>
    <scope>NUCLEOTIDE SEQUENCE</scope>
    <source>
        <strain evidence="2">FC203</strain>
    </source>
</reference>
<dbReference type="AlphaFoldDB" id="A0AAD4HJJ5"/>
<dbReference type="GeneID" id="64661585"/>
<dbReference type="RefSeq" id="XP_041224448.1">
    <property type="nucleotide sequence ID" value="XM_041367287.1"/>
</dbReference>
<dbReference type="SUPFAM" id="SSF57756">
    <property type="entry name" value="Retrovirus zinc finger-like domains"/>
    <property type="match status" value="1"/>
</dbReference>